<keyword evidence="1" id="KW-0812">Transmembrane</keyword>
<evidence type="ECO:0000256" key="1">
    <source>
        <dbReference type="SAM" id="Phobius"/>
    </source>
</evidence>
<proteinExistence type="predicted"/>
<dbReference type="AlphaFoldDB" id="A0A1G6ACH0"/>
<evidence type="ECO:0000313" key="3">
    <source>
        <dbReference type="Proteomes" id="UP000199228"/>
    </source>
</evidence>
<keyword evidence="3" id="KW-1185">Reference proteome</keyword>
<reference evidence="2 3" key="1">
    <citation type="submission" date="2016-10" db="EMBL/GenBank/DDBJ databases">
        <authorList>
            <person name="de Groot N.N."/>
        </authorList>
    </citation>
    <scope>NUCLEOTIDE SEQUENCE [LARGE SCALE GENOMIC DNA]</scope>
    <source>
        <strain evidence="2 3">DSM 3217</strain>
    </source>
</reference>
<feature type="transmembrane region" description="Helical" evidence="1">
    <location>
        <begin position="6"/>
        <end position="25"/>
    </location>
</feature>
<dbReference type="STRING" id="1732.SAMN02910417_00389"/>
<keyword evidence="1" id="KW-0472">Membrane</keyword>
<accession>A0A1G6ACH0</accession>
<dbReference type="Proteomes" id="UP000199228">
    <property type="component" value="Unassembled WGS sequence"/>
</dbReference>
<gene>
    <name evidence="2" type="ORF">SAMN02910417_00389</name>
</gene>
<sequence>MAFILGTILQYAWIVLVIIVIVVFYRKLKKISQHTEEIATILRDKDKKEDL</sequence>
<organism evidence="2 3">
    <name type="scientific">Eubacterium oxidoreducens</name>
    <dbReference type="NCBI Taxonomy" id="1732"/>
    <lineage>
        <taxon>Bacteria</taxon>
        <taxon>Bacillati</taxon>
        <taxon>Bacillota</taxon>
        <taxon>Clostridia</taxon>
        <taxon>Eubacteriales</taxon>
        <taxon>Eubacteriaceae</taxon>
        <taxon>Eubacterium</taxon>
    </lineage>
</organism>
<dbReference type="RefSeq" id="WP_176762246.1">
    <property type="nucleotide sequence ID" value="NZ_FMXR01000005.1"/>
</dbReference>
<protein>
    <submittedName>
        <fullName evidence="2">Uncharacterized protein</fullName>
    </submittedName>
</protein>
<keyword evidence="1" id="KW-1133">Transmembrane helix</keyword>
<name>A0A1G6ACH0_EUBOX</name>
<evidence type="ECO:0000313" key="2">
    <source>
        <dbReference type="EMBL" id="SDB05743.1"/>
    </source>
</evidence>
<dbReference type="EMBL" id="FMXR01000005">
    <property type="protein sequence ID" value="SDB05743.1"/>
    <property type="molecule type" value="Genomic_DNA"/>
</dbReference>